<evidence type="ECO:0000313" key="6">
    <source>
        <dbReference type="Proteomes" id="UP000027432"/>
    </source>
</evidence>
<dbReference type="EMBL" id="AUND01000042">
    <property type="protein sequence ID" value="KEO50475.1"/>
    <property type="molecule type" value="Genomic_DNA"/>
</dbReference>
<dbReference type="eggNOG" id="COG1522">
    <property type="taxonomic scope" value="Bacteria"/>
</dbReference>
<organism evidence="5 6">
    <name type="scientific">Thioclava pacifica DSM 10166</name>
    <dbReference type="NCBI Taxonomy" id="1353537"/>
    <lineage>
        <taxon>Bacteria</taxon>
        <taxon>Pseudomonadati</taxon>
        <taxon>Pseudomonadota</taxon>
        <taxon>Alphaproteobacteria</taxon>
        <taxon>Rhodobacterales</taxon>
        <taxon>Paracoccaceae</taxon>
        <taxon>Thioclava</taxon>
    </lineage>
</organism>
<evidence type="ECO:0000313" key="5">
    <source>
        <dbReference type="EMBL" id="KEO50475.1"/>
    </source>
</evidence>
<sequence>MSDKLDATDRRLLTVLQKQGRISNAELSERVNLSPSACHRRVQRLEEEGYIRDYVALLNPRKLGRTTTVYVEIKLSSQADEVLDAFEAAVRKVPEVLECHLMAGAADYLLKVVAEDAEDFARLHRAKLANLPGVAQIQSSFSLKCVLSTTALPV</sequence>
<dbReference type="SUPFAM" id="SSF46785">
    <property type="entry name" value="Winged helix' DNA-binding domain"/>
    <property type="match status" value="1"/>
</dbReference>
<dbReference type="GO" id="GO:0005829">
    <property type="term" value="C:cytosol"/>
    <property type="evidence" value="ECO:0007669"/>
    <property type="project" value="TreeGrafter"/>
</dbReference>
<dbReference type="InterPro" id="IPR019887">
    <property type="entry name" value="Tscrpt_reg_AsnC/Lrp_C"/>
</dbReference>
<dbReference type="GO" id="GO:0043565">
    <property type="term" value="F:sequence-specific DNA binding"/>
    <property type="evidence" value="ECO:0007669"/>
    <property type="project" value="InterPro"/>
</dbReference>
<comment type="caution">
    <text evidence="5">The sequence shown here is derived from an EMBL/GenBank/DDBJ whole genome shotgun (WGS) entry which is preliminary data.</text>
</comment>
<dbReference type="InterPro" id="IPR036388">
    <property type="entry name" value="WH-like_DNA-bd_sf"/>
</dbReference>
<dbReference type="Pfam" id="PF01037">
    <property type="entry name" value="AsnC_trans_reg"/>
    <property type="match status" value="1"/>
</dbReference>
<evidence type="ECO:0000256" key="1">
    <source>
        <dbReference type="ARBA" id="ARBA00023015"/>
    </source>
</evidence>
<keyword evidence="3" id="KW-0804">Transcription</keyword>
<evidence type="ECO:0000256" key="3">
    <source>
        <dbReference type="ARBA" id="ARBA00023163"/>
    </source>
</evidence>
<dbReference type="InterPro" id="IPR011991">
    <property type="entry name" value="ArsR-like_HTH"/>
</dbReference>
<dbReference type="GO" id="GO:0006355">
    <property type="term" value="P:regulation of DNA-templated transcription"/>
    <property type="evidence" value="ECO:0007669"/>
    <property type="project" value="UniProtKB-ARBA"/>
</dbReference>
<dbReference type="GO" id="GO:0043200">
    <property type="term" value="P:response to amino acid"/>
    <property type="evidence" value="ECO:0007669"/>
    <property type="project" value="TreeGrafter"/>
</dbReference>
<keyword evidence="2" id="KW-0238">DNA-binding</keyword>
<name>A0A074J3G4_9RHOB</name>
<dbReference type="RefSeq" id="WP_038080071.1">
    <property type="nucleotide sequence ID" value="NZ_AUND01000042.1"/>
</dbReference>
<dbReference type="OrthoDB" id="8085200at2"/>
<dbReference type="PANTHER" id="PTHR30154">
    <property type="entry name" value="LEUCINE-RESPONSIVE REGULATORY PROTEIN"/>
    <property type="match status" value="1"/>
</dbReference>
<dbReference type="InterPro" id="IPR011008">
    <property type="entry name" value="Dimeric_a/b-barrel"/>
</dbReference>
<dbReference type="SMART" id="SM00344">
    <property type="entry name" value="HTH_ASNC"/>
    <property type="match status" value="1"/>
</dbReference>
<dbReference type="PROSITE" id="PS00519">
    <property type="entry name" value="HTH_ASNC_1"/>
    <property type="match status" value="1"/>
</dbReference>
<dbReference type="PANTHER" id="PTHR30154:SF34">
    <property type="entry name" value="TRANSCRIPTIONAL REGULATOR AZLB"/>
    <property type="match status" value="1"/>
</dbReference>
<evidence type="ECO:0000256" key="2">
    <source>
        <dbReference type="ARBA" id="ARBA00023125"/>
    </source>
</evidence>
<proteinExistence type="predicted"/>
<gene>
    <name evidence="5" type="ORF">TP2_14500</name>
</gene>
<keyword evidence="1" id="KW-0805">Transcription regulation</keyword>
<dbReference type="InterPro" id="IPR019885">
    <property type="entry name" value="Tscrpt_reg_HTH_AsnC-type_CS"/>
</dbReference>
<dbReference type="AlphaFoldDB" id="A0A074J3G4"/>
<dbReference type="InterPro" id="IPR036390">
    <property type="entry name" value="WH_DNA-bd_sf"/>
</dbReference>
<dbReference type="SUPFAM" id="SSF54909">
    <property type="entry name" value="Dimeric alpha+beta barrel"/>
    <property type="match status" value="1"/>
</dbReference>
<protein>
    <submittedName>
        <fullName evidence="5">AsnC family transcriptional regulator</fullName>
    </submittedName>
</protein>
<dbReference type="FunFam" id="1.10.10.10:FF:000186">
    <property type="entry name" value="AsnC family transcriptional regulator"/>
    <property type="match status" value="1"/>
</dbReference>
<evidence type="ECO:0000259" key="4">
    <source>
        <dbReference type="PROSITE" id="PS50956"/>
    </source>
</evidence>
<dbReference type="PROSITE" id="PS50956">
    <property type="entry name" value="HTH_ASNC_2"/>
    <property type="match status" value="1"/>
</dbReference>
<keyword evidence="6" id="KW-1185">Reference proteome</keyword>
<dbReference type="PRINTS" id="PR00033">
    <property type="entry name" value="HTHASNC"/>
</dbReference>
<dbReference type="STRING" id="1353537.TP2_14500"/>
<reference evidence="5 6" key="1">
    <citation type="submission" date="2013-07" db="EMBL/GenBank/DDBJ databases">
        <title>Thioclava pacifica DSM 10166 Genome Sequencing.</title>
        <authorList>
            <person name="Lai Q."/>
            <person name="Shao Z."/>
        </authorList>
    </citation>
    <scope>NUCLEOTIDE SEQUENCE [LARGE SCALE GENOMIC DNA]</scope>
    <source>
        <strain evidence="5 6">DSM 10166</strain>
    </source>
</reference>
<accession>A0A074J3G4</accession>
<dbReference type="Pfam" id="PF13412">
    <property type="entry name" value="HTH_24"/>
    <property type="match status" value="1"/>
</dbReference>
<dbReference type="InterPro" id="IPR019888">
    <property type="entry name" value="Tscrpt_reg_AsnC-like"/>
</dbReference>
<dbReference type="CDD" id="cd00090">
    <property type="entry name" value="HTH_ARSR"/>
    <property type="match status" value="1"/>
</dbReference>
<dbReference type="InterPro" id="IPR000485">
    <property type="entry name" value="AsnC-type_HTH_dom"/>
</dbReference>
<dbReference type="Proteomes" id="UP000027432">
    <property type="component" value="Unassembled WGS sequence"/>
</dbReference>
<dbReference type="Gene3D" id="3.30.70.920">
    <property type="match status" value="1"/>
</dbReference>
<dbReference type="Gene3D" id="1.10.10.10">
    <property type="entry name" value="Winged helix-like DNA-binding domain superfamily/Winged helix DNA-binding domain"/>
    <property type="match status" value="1"/>
</dbReference>
<feature type="domain" description="HTH asnC-type" evidence="4">
    <location>
        <begin position="5"/>
        <end position="66"/>
    </location>
</feature>